<evidence type="ECO:0000313" key="3">
    <source>
        <dbReference type="EMBL" id="CAB5012765.1"/>
    </source>
</evidence>
<dbReference type="EMBL" id="CAFBPN010000011">
    <property type="protein sequence ID" value="CAB5012765.1"/>
    <property type="molecule type" value="Genomic_DNA"/>
</dbReference>
<dbReference type="AlphaFoldDB" id="A0A6J7Q778"/>
<feature type="region of interest" description="Disordered" evidence="1">
    <location>
        <begin position="218"/>
        <end position="257"/>
    </location>
</feature>
<feature type="compositionally biased region" description="Low complexity" evidence="1">
    <location>
        <begin position="227"/>
        <end position="244"/>
    </location>
</feature>
<evidence type="ECO:0000256" key="2">
    <source>
        <dbReference type="SAM" id="Phobius"/>
    </source>
</evidence>
<name>A0A6J7Q778_9ZZZZ</name>
<keyword evidence="2" id="KW-1133">Transmembrane helix</keyword>
<dbReference type="EMBL" id="CAFBQU010000033">
    <property type="protein sequence ID" value="CAB5066464.1"/>
    <property type="molecule type" value="Genomic_DNA"/>
</dbReference>
<evidence type="ECO:0000256" key="1">
    <source>
        <dbReference type="SAM" id="MobiDB-lite"/>
    </source>
</evidence>
<keyword evidence="2" id="KW-0472">Membrane</keyword>
<accession>A0A6J7Q778</accession>
<keyword evidence="2" id="KW-0812">Transmembrane</keyword>
<proteinExistence type="predicted"/>
<reference evidence="3" key="1">
    <citation type="submission" date="2020-05" db="EMBL/GenBank/DDBJ databases">
        <authorList>
            <person name="Chiriac C."/>
            <person name="Salcher M."/>
            <person name="Ghai R."/>
            <person name="Kavagutti S V."/>
        </authorList>
    </citation>
    <scope>NUCLEOTIDE SEQUENCE</scope>
</reference>
<protein>
    <submittedName>
        <fullName evidence="3">Unannotated protein</fullName>
    </submittedName>
</protein>
<organism evidence="3">
    <name type="scientific">freshwater metagenome</name>
    <dbReference type="NCBI Taxonomy" id="449393"/>
    <lineage>
        <taxon>unclassified sequences</taxon>
        <taxon>metagenomes</taxon>
        <taxon>ecological metagenomes</taxon>
    </lineage>
</organism>
<sequence length="434" mass="44688">MTATRAASTNYLVESSTATTVTIARRTQAALNVSTVTGDIFTGIIVSSSGGSGTGAVTYGVTTGTANCALTSGVVTARTVGTCLLTVTKAADTYYLSTSESFTLSFGKAIPISGQLSIPTTGTAGTEIALSFTGGSGTGAVTYVVSSPGTAKCVITNGKLIATTSGSCTVTTTKQGDDTYPDQVVTSEFTFTAGQIAVPTVSEETTTTMAPTTTTTVVMGKNGKKNSVSPSTTTPSTTTTSTTVAKGATAQKPAPDLVDTASAQGAATIGGKTAKATTTRVNNQLIFTAGTFTVTFAGVNADGSVIPLRADGVSELAREDIFRLDAKGFAAGSEVTVWMFSQPQRLTKLTVNADGLVRTALRVPKSLKDGLHHVVLVGVDQAKKEAKFEFGLDVGVPAEQWWVSRVLLVIPISIAVFIGLWLPTSVRRRRKQMI</sequence>
<gene>
    <name evidence="3" type="ORF">UFOPK4098_00388</name>
    <name evidence="4" type="ORF">UFOPK4347_01192</name>
</gene>
<feature type="transmembrane region" description="Helical" evidence="2">
    <location>
        <begin position="401"/>
        <end position="422"/>
    </location>
</feature>
<evidence type="ECO:0000313" key="4">
    <source>
        <dbReference type="EMBL" id="CAB5066464.1"/>
    </source>
</evidence>